<organism evidence="7 8">
    <name type="scientific">Subtercola boreus</name>
    <dbReference type="NCBI Taxonomy" id="120213"/>
    <lineage>
        <taxon>Bacteria</taxon>
        <taxon>Bacillati</taxon>
        <taxon>Actinomycetota</taxon>
        <taxon>Actinomycetes</taxon>
        <taxon>Micrococcales</taxon>
        <taxon>Microbacteriaceae</taxon>
        <taxon>Subtercola</taxon>
    </lineage>
</organism>
<feature type="region of interest" description="Disordered" evidence="4">
    <location>
        <begin position="139"/>
        <end position="159"/>
    </location>
</feature>
<dbReference type="Gene3D" id="1.20.1420.20">
    <property type="entry name" value="M75 peptidase, HXXE motif"/>
    <property type="match status" value="1"/>
</dbReference>
<dbReference type="InterPro" id="IPR050894">
    <property type="entry name" value="EfeM/EfeO_iron_uptake"/>
</dbReference>
<dbReference type="InterPro" id="IPR018976">
    <property type="entry name" value="Imelysin-like"/>
</dbReference>
<evidence type="ECO:0000313" key="8">
    <source>
        <dbReference type="Proteomes" id="UP000257080"/>
    </source>
</evidence>
<evidence type="ECO:0000256" key="2">
    <source>
        <dbReference type="ARBA" id="ARBA00005989"/>
    </source>
</evidence>
<gene>
    <name evidence="7" type="ORF">B7R25_10440</name>
</gene>
<feature type="signal peptide" evidence="5">
    <location>
        <begin position="1"/>
        <end position="31"/>
    </location>
</feature>
<dbReference type="PANTHER" id="PTHR39192">
    <property type="entry name" value="IRON UPTAKE SYSTEM COMPONENT EFEO"/>
    <property type="match status" value="1"/>
</dbReference>
<dbReference type="RefSeq" id="WP_116418899.1">
    <property type="nucleotide sequence ID" value="NZ_NBXC01000019.1"/>
</dbReference>
<dbReference type="CDD" id="cd14656">
    <property type="entry name" value="Imelysin-like_EfeO"/>
    <property type="match status" value="1"/>
</dbReference>
<proteinExistence type="inferred from homology"/>
<reference evidence="7 8" key="1">
    <citation type="submission" date="2017-04" db="EMBL/GenBank/DDBJ databases">
        <title>Comparative genome analysis of Subtercola boreus.</title>
        <authorList>
            <person name="Cho Y.-J."/>
            <person name="Cho A."/>
            <person name="Kim O.-S."/>
            <person name="Lee J.-I."/>
        </authorList>
    </citation>
    <scope>NUCLEOTIDE SEQUENCE [LARGE SCALE GENOMIC DNA]</scope>
    <source>
        <strain evidence="7 8">P28004</strain>
    </source>
</reference>
<protein>
    <recommendedName>
        <fullName evidence="6">Imelysin-like domain-containing protein</fullName>
    </recommendedName>
</protein>
<dbReference type="InterPro" id="IPR034981">
    <property type="entry name" value="Imelysin-like_EfeO/Algp7"/>
</dbReference>
<dbReference type="AlphaFoldDB" id="A0A3E0W8V6"/>
<dbReference type="OrthoDB" id="5117217at2"/>
<dbReference type="Pfam" id="PF09375">
    <property type="entry name" value="Peptidase_M75"/>
    <property type="match status" value="1"/>
</dbReference>
<feature type="chain" id="PRO_5039222468" description="Imelysin-like domain-containing protein" evidence="5">
    <location>
        <begin position="32"/>
        <end position="296"/>
    </location>
</feature>
<dbReference type="EMBL" id="NBXE01000024">
    <property type="protein sequence ID" value="RFA26443.1"/>
    <property type="molecule type" value="Genomic_DNA"/>
</dbReference>
<evidence type="ECO:0000259" key="6">
    <source>
        <dbReference type="Pfam" id="PF09375"/>
    </source>
</evidence>
<evidence type="ECO:0000256" key="5">
    <source>
        <dbReference type="SAM" id="SignalP"/>
    </source>
</evidence>
<feature type="domain" description="Imelysin-like" evidence="6">
    <location>
        <begin position="125"/>
        <end position="284"/>
    </location>
</feature>
<comment type="subcellular location">
    <subcellularLocation>
        <location evidence="1">Cell envelope</location>
    </subcellularLocation>
</comment>
<evidence type="ECO:0000256" key="3">
    <source>
        <dbReference type="ARBA" id="ARBA00022729"/>
    </source>
</evidence>
<evidence type="ECO:0000256" key="1">
    <source>
        <dbReference type="ARBA" id="ARBA00004196"/>
    </source>
</evidence>
<name>A0A3E0W8V6_9MICO</name>
<sequence length="296" mass="30648">MPQHPAPPRARLALIGAGAALLLLLSGCATNSPGEAAAAAAAKPLSQAAFITRQLSVSSTDFGEYLGQQAQKLSAGTTEFTAAYESGDDDLARALYAPTRSFYNRMLGAAGSFPELDASLDGPSAGWHTIEQALYAPAPATAPSGRMSSPEQRSGPARQLDADTAALVAAVESIRPTVAEQADGVATLLSGRATAAAAGTEQPLSHTDLSDLQGYVDGSREAFSGLRPILVTQNAALATTLDHRFEAVENELNALRTGVTFPGYDTLTDTQRTSLRSAVADLTDSFGIVPDTMDQP</sequence>
<dbReference type="PANTHER" id="PTHR39192:SF1">
    <property type="entry name" value="IRON UPTAKE SYSTEM COMPONENT EFEO"/>
    <property type="match status" value="1"/>
</dbReference>
<dbReference type="GO" id="GO:0030313">
    <property type="term" value="C:cell envelope"/>
    <property type="evidence" value="ECO:0007669"/>
    <property type="project" value="UniProtKB-SubCell"/>
</dbReference>
<dbReference type="InterPro" id="IPR038352">
    <property type="entry name" value="Imelysin_sf"/>
</dbReference>
<comment type="caution">
    <text evidence="7">The sequence shown here is derived from an EMBL/GenBank/DDBJ whole genome shotgun (WGS) entry which is preliminary data.</text>
</comment>
<evidence type="ECO:0000256" key="4">
    <source>
        <dbReference type="SAM" id="MobiDB-lite"/>
    </source>
</evidence>
<accession>A0A3E0W8V6</accession>
<keyword evidence="3 5" id="KW-0732">Signal</keyword>
<comment type="similarity">
    <text evidence="2">Belongs to the EfeM/EfeO family.</text>
</comment>
<dbReference type="Proteomes" id="UP000257080">
    <property type="component" value="Unassembled WGS sequence"/>
</dbReference>
<evidence type="ECO:0000313" key="7">
    <source>
        <dbReference type="EMBL" id="RFA26443.1"/>
    </source>
</evidence>